<dbReference type="PIRSF" id="PIRSF006336">
    <property type="entry name" value="B-gal"/>
    <property type="match status" value="1"/>
</dbReference>
<dbReference type="EC" id="3.2.1.23" evidence="5"/>
<dbReference type="InterPro" id="IPR017853">
    <property type="entry name" value="GH"/>
</dbReference>
<evidence type="ECO:0000313" key="9">
    <source>
        <dbReference type="EMBL" id="KAJ8930103.1"/>
    </source>
</evidence>
<comment type="catalytic activity">
    <reaction evidence="5">
        <text>Hydrolysis of terminal non-reducing beta-D-galactose residues in beta-D-galactosides.</text>
        <dbReference type="EC" id="3.2.1.23"/>
    </reaction>
</comment>
<accession>A0AAV8WUA5</accession>
<gene>
    <name evidence="9" type="ORF">NQ314_017131</name>
</gene>
<dbReference type="Pfam" id="PF21467">
    <property type="entry name" value="BetaGal_gal-bd"/>
    <property type="match status" value="1"/>
</dbReference>
<comment type="similarity">
    <text evidence="1 6">Belongs to the glycosyl hydrolase 35 family.</text>
</comment>
<feature type="active site" description="Proton donor" evidence="4">
    <location>
        <position position="188"/>
    </location>
</feature>
<feature type="active site" description="Nucleophile" evidence="4">
    <location>
        <position position="265"/>
    </location>
</feature>
<sequence>MAVSGVLADVLPTNYEYYTSGGIKSGLSADQPYFTLNDRNISIYSGAMHYFRVPRAYWRDRLRKMRAAGLNTVETYVPWNLHEHQSGRFDFGHGGSDMEDFLYITEFLKTAQEEDLFVIVRSGPFICGEFEYGGHPSWLLREDGIQPRTSDPKYMKYVTRYFNVLMPILTLLQFTKGGPIIAFQVENEFALMGQDADKNYLRLLRDILLDKGIVELLVTSDNPDKGTMGTIPELFLMTGNFDKDPVYQLDLLKELQPGRPIMTMEYWSGWFDYWGKDHITKSTETFREVYEAILSYPSSVNMYMFEAYESVTSSYEYDAPLSEGGDYTEKYLVTRQLLDKYNPVKTKLPDPPDLIPKTAYPNIKIEEQLPIRDALGLIQPVFSQKLIAMEKLDINNNSGQSYGYVVYRKENLRLDAGSVLLIEGRNIMMTWIRNMATPNSTIVLSTKDLVDATLDLIVENWGRVNVYPFIQFKGLYQGVAKINNVEVKDWMIFPLEFKKSWTNSLVGWKSDNLDTIGPSLYKTVLKIESEPRDTFVYMENWTKGIVIVNGFVLGRYNVIGPIQTLYLPAPLLNEGSNDIAIFEHYRAGEEIVFSTRHIYARH</sequence>
<dbReference type="Proteomes" id="UP001162156">
    <property type="component" value="Unassembled WGS sequence"/>
</dbReference>
<dbReference type="InterPro" id="IPR008979">
    <property type="entry name" value="Galactose-bd-like_sf"/>
</dbReference>
<dbReference type="InterPro" id="IPR019801">
    <property type="entry name" value="Glyco_hydro_35_CS"/>
</dbReference>
<evidence type="ECO:0000256" key="4">
    <source>
        <dbReference type="PIRSR" id="PIRSR006336-1"/>
    </source>
</evidence>
<keyword evidence="3 5" id="KW-0326">Glycosidase</keyword>
<comment type="caution">
    <text evidence="9">The sequence shown here is derived from an EMBL/GenBank/DDBJ whole genome shotgun (WGS) entry which is preliminary data.</text>
</comment>
<dbReference type="PROSITE" id="PS01182">
    <property type="entry name" value="GLYCOSYL_HYDROL_F35"/>
    <property type="match status" value="1"/>
</dbReference>
<protein>
    <recommendedName>
        <fullName evidence="5">Beta-galactosidase</fullName>
        <ecNumber evidence="5">3.2.1.23</ecNumber>
    </recommendedName>
</protein>
<dbReference type="PRINTS" id="PR00742">
    <property type="entry name" value="GLHYDRLASE35"/>
</dbReference>
<dbReference type="GO" id="GO:0005975">
    <property type="term" value="P:carbohydrate metabolic process"/>
    <property type="evidence" value="ECO:0007669"/>
    <property type="project" value="InterPro"/>
</dbReference>
<evidence type="ECO:0000256" key="6">
    <source>
        <dbReference type="RuleBase" id="RU003679"/>
    </source>
</evidence>
<dbReference type="SUPFAM" id="SSF51445">
    <property type="entry name" value="(Trans)glycosidases"/>
    <property type="match status" value="1"/>
</dbReference>
<dbReference type="Pfam" id="PF01301">
    <property type="entry name" value="Glyco_hydro_35"/>
    <property type="match status" value="1"/>
</dbReference>
<dbReference type="AlphaFoldDB" id="A0AAV8WUA5"/>
<proteinExistence type="inferred from homology"/>
<name>A0AAV8WUA5_9CUCU</name>
<feature type="domain" description="Glycoside hydrolase 35 catalytic" evidence="7">
    <location>
        <begin position="34"/>
        <end position="340"/>
    </location>
</feature>
<dbReference type="InterPro" id="IPR031330">
    <property type="entry name" value="Gly_Hdrlase_35_cat"/>
</dbReference>
<organism evidence="9 10">
    <name type="scientific">Rhamnusium bicolor</name>
    <dbReference type="NCBI Taxonomy" id="1586634"/>
    <lineage>
        <taxon>Eukaryota</taxon>
        <taxon>Metazoa</taxon>
        <taxon>Ecdysozoa</taxon>
        <taxon>Arthropoda</taxon>
        <taxon>Hexapoda</taxon>
        <taxon>Insecta</taxon>
        <taxon>Pterygota</taxon>
        <taxon>Neoptera</taxon>
        <taxon>Endopterygota</taxon>
        <taxon>Coleoptera</taxon>
        <taxon>Polyphaga</taxon>
        <taxon>Cucujiformia</taxon>
        <taxon>Chrysomeloidea</taxon>
        <taxon>Cerambycidae</taxon>
        <taxon>Lepturinae</taxon>
        <taxon>Rhagiini</taxon>
        <taxon>Rhamnusium</taxon>
    </lineage>
</organism>
<dbReference type="InterPro" id="IPR001944">
    <property type="entry name" value="Glycoside_Hdrlase_35"/>
</dbReference>
<feature type="domain" description="Beta-galactosidase galactose-binding" evidence="8">
    <location>
        <begin position="518"/>
        <end position="577"/>
    </location>
</feature>
<dbReference type="EMBL" id="JANEYF010004780">
    <property type="protein sequence ID" value="KAJ8930103.1"/>
    <property type="molecule type" value="Genomic_DNA"/>
</dbReference>
<evidence type="ECO:0000256" key="5">
    <source>
        <dbReference type="RuleBase" id="RU000675"/>
    </source>
</evidence>
<dbReference type="InterPro" id="IPR026283">
    <property type="entry name" value="B-gal_1-like"/>
</dbReference>
<dbReference type="Gene3D" id="3.20.20.80">
    <property type="entry name" value="Glycosidases"/>
    <property type="match status" value="1"/>
</dbReference>
<evidence type="ECO:0000256" key="3">
    <source>
        <dbReference type="ARBA" id="ARBA00023295"/>
    </source>
</evidence>
<dbReference type="GO" id="GO:0004565">
    <property type="term" value="F:beta-galactosidase activity"/>
    <property type="evidence" value="ECO:0007669"/>
    <property type="project" value="UniProtKB-EC"/>
</dbReference>
<evidence type="ECO:0000313" key="10">
    <source>
        <dbReference type="Proteomes" id="UP001162156"/>
    </source>
</evidence>
<dbReference type="Gene3D" id="2.60.120.260">
    <property type="entry name" value="Galactose-binding domain-like"/>
    <property type="match status" value="2"/>
</dbReference>
<keyword evidence="10" id="KW-1185">Reference proteome</keyword>
<dbReference type="InterPro" id="IPR048913">
    <property type="entry name" value="BetaGal_gal-bd"/>
</dbReference>
<dbReference type="SUPFAM" id="SSF49785">
    <property type="entry name" value="Galactose-binding domain-like"/>
    <property type="match status" value="1"/>
</dbReference>
<dbReference type="PANTHER" id="PTHR23421">
    <property type="entry name" value="BETA-GALACTOSIDASE RELATED"/>
    <property type="match status" value="1"/>
</dbReference>
<evidence type="ECO:0000256" key="1">
    <source>
        <dbReference type="ARBA" id="ARBA00009809"/>
    </source>
</evidence>
<evidence type="ECO:0000256" key="2">
    <source>
        <dbReference type="ARBA" id="ARBA00022801"/>
    </source>
</evidence>
<reference evidence="9" key="1">
    <citation type="journal article" date="2023" name="Insect Mol. Biol.">
        <title>Genome sequencing provides insights into the evolution of gene families encoding plant cell wall-degrading enzymes in longhorned beetles.</title>
        <authorList>
            <person name="Shin N.R."/>
            <person name="Okamura Y."/>
            <person name="Kirsch R."/>
            <person name="Pauchet Y."/>
        </authorList>
    </citation>
    <scope>NUCLEOTIDE SEQUENCE</scope>
    <source>
        <strain evidence="9">RBIC_L_NR</strain>
    </source>
</reference>
<evidence type="ECO:0000259" key="8">
    <source>
        <dbReference type="Pfam" id="PF21467"/>
    </source>
</evidence>
<keyword evidence="2 5" id="KW-0378">Hydrolase</keyword>
<evidence type="ECO:0000259" key="7">
    <source>
        <dbReference type="Pfam" id="PF01301"/>
    </source>
</evidence>